<evidence type="ECO:0000256" key="5">
    <source>
        <dbReference type="ARBA" id="ARBA00022833"/>
    </source>
</evidence>
<evidence type="ECO:0000256" key="3">
    <source>
        <dbReference type="ARBA" id="ARBA00022723"/>
    </source>
</evidence>
<dbReference type="InterPro" id="IPR050072">
    <property type="entry name" value="Peptidase_M20A"/>
</dbReference>
<dbReference type="RefSeq" id="WP_121250252.1">
    <property type="nucleotide sequence ID" value="NZ_RBIL01000001.1"/>
</dbReference>
<sequence>MGLAEELQDETAEVLSRLIRFQTVNPPGNERECIEWLAGYLEDAGLRVEIAGAEPERPCLVATLQRGEGPTLGYLSHVDTVLADPQDWTADPWGAEIRDGFLYGRGTIDMKNQTAAEAVAAAHLAHSGARFAGTLKVIAVPDEETGGELGAQWITEQRPDLSRVDYLLNEGGGAVMPFGDRRLYGVCVAEKGTFRFNVRTSGTAAHASVPGLVQNALLELAPLITKLGSGRPGFDLTEATHALLDALGESPDDPAGAVERVRQVAPKLAPLLDAAMSVTFAPTIVSAGEKINVIPARAQVRVDSRVPPGMGQDVALKRAREVLGADGYELEFTEAVVGNRSPVKSRLMDAIADWVGDHDPGAEAVPTVLPAFTDSRWFRAAFPDCVAYGFFPQRHQTLYETWPLMHSHDERIDVRDLGFAAAFFHDLPGRLLAGS</sequence>
<comment type="cofactor">
    <cofactor evidence="1">
        <name>Zn(2+)</name>
        <dbReference type="ChEBI" id="CHEBI:29105"/>
    </cofactor>
</comment>
<evidence type="ECO:0000313" key="7">
    <source>
        <dbReference type="EMBL" id="RKQ92562.1"/>
    </source>
</evidence>
<keyword evidence="8" id="KW-1185">Reference proteome</keyword>
<dbReference type="Gene3D" id="3.40.630.10">
    <property type="entry name" value="Zn peptidases"/>
    <property type="match status" value="1"/>
</dbReference>
<dbReference type="GO" id="GO:0016787">
    <property type="term" value="F:hydrolase activity"/>
    <property type="evidence" value="ECO:0007669"/>
    <property type="project" value="UniProtKB-KW"/>
</dbReference>
<keyword evidence="5" id="KW-0862">Zinc</keyword>
<dbReference type="Pfam" id="PF01546">
    <property type="entry name" value="Peptidase_M20"/>
    <property type="match status" value="1"/>
</dbReference>
<evidence type="ECO:0000259" key="6">
    <source>
        <dbReference type="Pfam" id="PF07687"/>
    </source>
</evidence>
<gene>
    <name evidence="7" type="ORF">C8N24_2413</name>
</gene>
<evidence type="ECO:0000256" key="4">
    <source>
        <dbReference type="ARBA" id="ARBA00022801"/>
    </source>
</evidence>
<dbReference type="InterPro" id="IPR002933">
    <property type="entry name" value="Peptidase_M20"/>
</dbReference>
<dbReference type="SUPFAM" id="SSF55031">
    <property type="entry name" value="Bacterial exopeptidase dimerisation domain"/>
    <property type="match status" value="1"/>
</dbReference>
<reference evidence="7 8" key="1">
    <citation type="submission" date="2018-10" db="EMBL/GenBank/DDBJ databases">
        <title>Genomic Encyclopedia of Archaeal and Bacterial Type Strains, Phase II (KMG-II): from individual species to whole genera.</title>
        <authorList>
            <person name="Goeker M."/>
        </authorList>
    </citation>
    <scope>NUCLEOTIDE SEQUENCE [LARGE SCALE GENOMIC DNA]</scope>
    <source>
        <strain evidence="7 8">DSM 14954</strain>
    </source>
</reference>
<name>A0A660LC13_9ACTN</name>
<comment type="caution">
    <text evidence="7">The sequence shown here is derived from an EMBL/GenBank/DDBJ whole genome shotgun (WGS) entry which is preliminary data.</text>
</comment>
<comment type="similarity">
    <text evidence="2">Belongs to the peptidase M20A family.</text>
</comment>
<dbReference type="PANTHER" id="PTHR43808:SF8">
    <property type="entry name" value="PEPTIDASE M20 DIMERISATION DOMAIN-CONTAINING PROTEIN"/>
    <property type="match status" value="1"/>
</dbReference>
<keyword evidence="4" id="KW-0378">Hydrolase</keyword>
<dbReference type="InterPro" id="IPR011650">
    <property type="entry name" value="Peptidase_M20_dimer"/>
</dbReference>
<dbReference type="InterPro" id="IPR036264">
    <property type="entry name" value="Bact_exopeptidase_dim_dom"/>
</dbReference>
<dbReference type="Gene3D" id="3.30.70.360">
    <property type="match status" value="1"/>
</dbReference>
<evidence type="ECO:0000256" key="2">
    <source>
        <dbReference type="ARBA" id="ARBA00006247"/>
    </source>
</evidence>
<accession>A0A660LC13</accession>
<dbReference type="AlphaFoldDB" id="A0A660LC13"/>
<dbReference type="OrthoDB" id="7055905at2"/>
<organism evidence="7 8">
    <name type="scientific">Solirubrobacter pauli</name>
    <dbReference type="NCBI Taxonomy" id="166793"/>
    <lineage>
        <taxon>Bacteria</taxon>
        <taxon>Bacillati</taxon>
        <taxon>Actinomycetota</taxon>
        <taxon>Thermoleophilia</taxon>
        <taxon>Solirubrobacterales</taxon>
        <taxon>Solirubrobacteraceae</taxon>
        <taxon>Solirubrobacter</taxon>
    </lineage>
</organism>
<feature type="domain" description="Peptidase M20 dimerisation" evidence="6">
    <location>
        <begin position="188"/>
        <end position="327"/>
    </location>
</feature>
<dbReference type="SUPFAM" id="SSF53187">
    <property type="entry name" value="Zn-dependent exopeptidases"/>
    <property type="match status" value="1"/>
</dbReference>
<dbReference type="GO" id="GO:0046872">
    <property type="term" value="F:metal ion binding"/>
    <property type="evidence" value="ECO:0007669"/>
    <property type="project" value="UniProtKB-KW"/>
</dbReference>
<keyword evidence="3" id="KW-0479">Metal-binding</keyword>
<dbReference type="PANTHER" id="PTHR43808">
    <property type="entry name" value="ACETYLORNITHINE DEACETYLASE"/>
    <property type="match status" value="1"/>
</dbReference>
<dbReference type="Proteomes" id="UP000278962">
    <property type="component" value="Unassembled WGS sequence"/>
</dbReference>
<evidence type="ECO:0000313" key="8">
    <source>
        <dbReference type="Proteomes" id="UP000278962"/>
    </source>
</evidence>
<dbReference type="EMBL" id="RBIL01000001">
    <property type="protein sequence ID" value="RKQ92562.1"/>
    <property type="molecule type" value="Genomic_DNA"/>
</dbReference>
<dbReference type="Pfam" id="PF07687">
    <property type="entry name" value="M20_dimer"/>
    <property type="match status" value="1"/>
</dbReference>
<proteinExistence type="inferred from homology"/>
<dbReference type="Gene3D" id="1.10.150.900">
    <property type="match status" value="1"/>
</dbReference>
<protein>
    <submittedName>
        <fullName evidence="7">Acetylornithine deacetylase/succinyl-diaminopimelate desuccinylase-like protein</fullName>
    </submittedName>
</protein>
<evidence type="ECO:0000256" key="1">
    <source>
        <dbReference type="ARBA" id="ARBA00001947"/>
    </source>
</evidence>